<keyword evidence="6" id="KW-0547">Nucleotide-binding</keyword>
<dbReference type="CDD" id="cd16922">
    <property type="entry name" value="HATPase_EvgS-ArcB-TorS-like"/>
    <property type="match status" value="1"/>
</dbReference>
<dbReference type="FunFam" id="3.30.565.10:FF:000010">
    <property type="entry name" value="Sensor histidine kinase RcsC"/>
    <property type="match status" value="1"/>
</dbReference>
<evidence type="ECO:0000256" key="13">
    <source>
        <dbReference type="SAM" id="Coils"/>
    </source>
</evidence>
<evidence type="ECO:0000256" key="8">
    <source>
        <dbReference type="ARBA" id="ARBA00022840"/>
    </source>
</evidence>
<keyword evidence="18" id="KW-1185">Reference proteome</keyword>
<dbReference type="CDD" id="cd17546">
    <property type="entry name" value="REC_hyHK_CKI1_RcsC-like"/>
    <property type="match status" value="1"/>
</dbReference>
<evidence type="ECO:0000256" key="10">
    <source>
        <dbReference type="ARBA" id="ARBA00023136"/>
    </source>
</evidence>
<comment type="subcellular location">
    <subcellularLocation>
        <location evidence="2">Membrane</location>
    </subcellularLocation>
</comment>
<dbReference type="SMART" id="SM00387">
    <property type="entry name" value="HATPase_c"/>
    <property type="match status" value="1"/>
</dbReference>
<feature type="domain" description="Response regulatory" evidence="16">
    <location>
        <begin position="762"/>
        <end position="882"/>
    </location>
</feature>
<dbReference type="PROSITE" id="PS50109">
    <property type="entry name" value="HIS_KIN"/>
    <property type="match status" value="1"/>
</dbReference>
<protein>
    <recommendedName>
        <fullName evidence="3">histidine kinase</fullName>
        <ecNumber evidence="3">2.7.13.3</ecNumber>
    </recommendedName>
</protein>
<dbReference type="InterPro" id="IPR036890">
    <property type="entry name" value="HATPase_C_sf"/>
</dbReference>
<comment type="caution">
    <text evidence="17">The sequence shown here is derived from an EMBL/GenBank/DDBJ whole genome shotgun (WGS) entry which is preliminary data.</text>
</comment>
<keyword evidence="14" id="KW-0812">Transmembrane</keyword>
<dbReference type="EMBL" id="JAKILB010000016">
    <property type="protein sequence ID" value="MCL1140608.1"/>
    <property type="molecule type" value="Genomic_DNA"/>
</dbReference>
<dbReference type="InterPro" id="IPR036097">
    <property type="entry name" value="HisK_dim/P_sf"/>
</dbReference>
<keyword evidence="14" id="KW-1133">Transmembrane helix</keyword>
<keyword evidence="9" id="KW-0902">Two-component regulatory system</keyword>
<dbReference type="Pfam" id="PF00072">
    <property type="entry name" value="Response_reg"/>
    <property type="match status" value="1"/>
</dbReference>
<gene>
    <name evidence="17" type="ORF">L2740_18895</name>
</gene>
<evidence type="ECO:0000259" key="15">
    <source>
        <dbReference type="PROSITE" id="PS50109"/>
    </source>
</evidence>
<evidence type="ECO:0000256" key="9">
    <source>
        <dbReference type="ARBA" id="ARBA00023012"/>
    </source>
</evidence>
<evidence type="ECO:0000256" key="2">
    <source>
        <dbReference type="ARBA" id="ARBA00004370"/>
    </source>
</evidence>
<evidence type="ECO:0000256" key="7">
    <source>
        <dbReference type="ARBA" id="ARBA00022777"/>
    </source>
</evidence>
<evidence type="ECO:0000256" key="14">
    <source>
        <dbReference type="SAM" id="Phobius"/>
    </source>
</evidence>
<feature type="domain" description="Histidine kinase" evidence="15">
    <location>
        <begin position="389"/>
        <end position="610"/>
    </location>
</feature>
<evidence type="ECO:0000256" key="6">
    <source>
        <dbReference type="ARBA" id="ARBA00022741"/>
    </source>
</evidence>
<dbReference type="InterPro" id="IPR011006">
    <property type="entry name" value="CheY-like_superfamily"/>
</dbReference>
<reference evidence="17" key="1">
    <citation type="submission" date="2022-01" db="EMBL/GenBank/DDBJ databases">
        <title>Whole genome-based taxonomy of the Shewanellaceae.</title>
        <authorList>
            <person name="Martin-Rodriguez A.J."/>
        </authorList>
    </citation>
    <scope>NUCLEOTIDE SEQUENCE</scope>
    <source>
        <strain evidence="17">KCTC 23973</strain>
    </source>
</reference>
<keyword evidence="8 17" id="KW-0067">ATP-binding</keyword>
<dbReference type="SUPFAM" id="SSF55874">
    <property type="entry name" value="ATPase domain of HSP90 chaperone/DNA topoisomerase II/histidine kinase"/>
    <property type="match status" value="1"/>
</dbReference>
<keyword evidence="4 12" id="KW-0597">Phosphoprotein</keyword>
<dbReference type="SUPFAM" id="SSF47384">
    <property type="entry name" value="Homodimeric domain of signal transducing histidine kinase"/>
    <property type="match status" value="1"/>
</dbReference>
<comment type="catalytic activity">
    <reaction evidence="1">
        <text>ATP + protein L-histidine = ADP + protein N-phospho-L-histidine.</text>
        <dbReference type="EC" id="2.7.13.3"/>
    </reaction>
</comment>
<keyword evidence="10 14" id="KW-0472">Membrane</keyword>
<feature type="transmembrane region" description="Helical" evidence="14">
    <location>
        <begin position="290"/>
        <end position="313"/>
    </location>
</feature>
<evidence type="ECO:0000256" key="3">
    <source>
        <dbReference type="ARBA" id="ARBA00012438"/>
    </source>
</evidence>
<keyword evidence="5" id="KW-0808">Transferase</keyword>
<sequence length="886" mass="99485">MNLLNHFSIKTRMLALVLLPLIFASFLSGLEIKAQRSHVQELNTVNHKIDFLQSLSNLNNSINQAREELFRLGVNVDLKQLNTAITEVEQQLPKAFTPQYSVEMQSWLESISSTTSELAEVDALGLNDWSVWINELQVQAINTLEKDRSNVSEEINRELAILYQLQWLSLWSTEEKWLINQLLLNRNSSELLNQLNTITERQQLYVERFIDINAKPEQVSLLLNTFSDKAFEQSYQLRSHILNGDTLAEDPQQSLAAFAQRLSSIQFVVGTFSSQLTNNIHNEIEQSKNLILLFCAALFISLLIIGLIGANLYGRIINYLRHVIKTMSQIEETHDYSKKINESGQDELSLFSNKLNNLINERHQNEQKILRAKSEAEKANQAKSSFLANMSHEIRTPLNGIIGMSDIMAGTKLTAIQNEYLQTIETSSQTLLLLINDILDLSKIESGNLSITNTDANITEVIYDTLTIVLAKVAEKNLTLEVEIDDEIPYLISLDEHRMRQVLMNLLSNAVKFTNEGSIKVVAKCTKDTAGYIDMQISIHDTGIGIAKEKQEQIFSPFTQEDDTITRQFGGTGLGLAICKQLVELMGGTISISSVKGEGCCFTIALKSQIITMEKPTSNQFEGLTAALFSNNSQLNHLLDKECQQQGFNLNYHYQSCFDLLQDKQTFDLLFVDSSCSTRDAISTLPELLQQKNIFTIAVNTPTEKRAQDNMDATITLPLLGNRFKNAIHNGIESRELRQKQHAAASDSSAASINEADKVNVVILIVEDNLVNQKVASLLIKQAGFDFIIANNGQEAYEFISTGEAIHAILMDCMMPVMDGFTATEKIRAWESDNSLQRLPIIALTASVLDQDIQKCYQSGMDDYLAKPFKKEALLHKLRSIPKLAS</sequence>
<evidence type="ECO:0000313" key="17">
    <source>
        <dbReference type="EMBL" id="MCL1140608.1"/>
    </source>
</evidence>
<dbReference type="Proteomes" id="UP001139293">
    <property type="component" value="Unassembled WGS sequence"/>
</dbReference>
<dbReference type="EC" id="2.7.13.3" evidence="3"/>
<dbReference type="InterPro" id="IPR004358">
    <property type="entry name" value="Sig_transdc_His_kin-like_C"/>
</dbReference>
<dbReference type="Gene3D" id="1.10.287.130">
    <property type="match status" value="1"/>
</dbReference>
<dbReference type="SMART" id="SM00388">
    <property type="entry name" value="HisKA"/>
    <property type="match status" value="1"/>
</dbReference>
<evidence type="ECO:0000256" key="11">
    <source>
        <dbReference type="ARBA" id="ARBA00023306"/>
    </source>
</evidence>
<keyword evidence="13" id="KW-0175">Coiled coil</keyword>
<dbReference type="InterPro" id="IPR003594">
    <property type="entry name" value="HATPase_dom"/>
</dbReference>
<evidence type="ECO:0000256" key="12">
    <source>
        <dbReference type="PROSITE-ProRule" id="PRU00169"/>
    </source>
</evidence>
<dbReference type="PROSITE" id="PS50110">
    <property type="entry name" value="RESPONSE_REGULATORY"/>
    <property type="match status" value="1"/>
</dbReference>
<feature type="coiled-coil region" evidence="13">
    <location>
        <begin position="355"/>
        <end position="382"/>
    </location>
</feature>
<dbReference type="Gene3D" id="3.30.565.10">
    <property type="entry name" value="Histidine kinase-like ATPase, C-terminal domain"/>
    <property type="match status" value="1"/>
</dbReference>
<dbReference type="InterPro" id="IPR003661">
    <property type="entry name" value="HisK_dim/P_dom"/>
</dbReference>
<dbReference type="GO" id="GO:0000155">
    <property type="term" value="F:phosphorelay sensor kinase activity"/>
    <property type="evidence" value="ECO:0007669"/>
    <property type="project" value="InterPro"/>
</dbReference>
<dbReference type="FunFam" id="1.10.287.130:FF:000038">
    <property type="entry name" value="Sensory transduction histidine kinase"/>
    <property type="match status" value="1"/>
</dbReference>
<dbReference type="InterPro" id="IPR005467">
    <property type="entry name" value="His_kinase_dom"/>
</dbReference>
<organism evidence="17 18">
    <name type="scientific">Shewanella pneumatophori</name>
    <dbReference type="NCBI Taxonomy" id="314092"/>
    <lineage>
        <taxon>Bacteria</taxon>
        <taxon>Pseudomonadati</taxon>
        <taxon>Pseudomonadota</taxon>
        <taxon>Gammaproteobacteria</taxon>
        <taxon>Alteromonadales</taxon>
        <taxon>Shewanellaceae</taxon>
        <taxon>Shewanella</taxon>
    </lineage>
</organism>
<dbReference type="PANTHER" id="PTHR45339">
    <property type="entry name" value="HYBRID SIGNAL TRANSDUCTION HISTIDINE KINASE J"/>
    <property type="match status" value="1"/>
</dbReference>
<feature type="modified residue" description="4-aspartylphosphate" evidence="12">
    <location>
        <position position="812"/>
    </location>
</feature>
<dbReference type="CDD" id="cd00082">
    <property type="entry name" value="HisKA"/>
    <property type="match status" value="1"/>
</dbReference>
<evidence type="ECO:0000313" key="18">
    <source>
        <dbReference type="Proteomes" id="UP001139293"/>
    </source>
</evidence>
<dbReference type="Gene3D" id="3.40.50.2300">
    <property type="match status" value="1"/>
</dbReference>
<dbReference type="RefSeq" id="WP_248951603.1">
    <property type="nucleotide sequence ID" value="NZ_JAKILB010000016.1"/>
</dbReference>
<dbReference type="PRINTS" id="PR00344">
    <property type="entry name" value="BCTRLSENSOR"/>
</dbReference>
<evidence type="ECO:0000259" key="16">
    <source>
        <dbReference type="PROSITE" id="PS50110"/>
    </source>
</evidence>
<dbReference type="AlphaFoldDB" id="A0A9X1ZMG9"/>
<evidence type="ECO:0000256" key="4">
    <source>
        <dbReference type="ARBA" id="ARBA00022553"/>
    </source>
</evidence>
<keyword evidence="11" id="KW-0131">Cell cycle</keyword>
<dbReference type="InterPro" id="IPR001789">
    <property type="entry name" value="Sig_transdc_resp-reg_receiver"/>
</dbReference>
<dbReference type="SUPFAM" id="SSF52172">
    <property type="entry name" value="CheY-like"/>
    <property type="match status" value="1"/>
</dbReference>
<dbReference type="Gene3D" id="6.10.340.10">
    <property type="match status" value="1"/>
</dbReference>
<dbReference type="SMART" id="SM00448">
    <property type="entry name" value="REC"/>
    <property type="match status" value="1"/>
</dbReference>
<dbReference type="PANTHER" id="PTHR45339:SF1">
    <property type="entry name" value="HYBRID SIGNAL TRANSDUCTION HISTIDINE KINASE J"/>
    <property type="match status" value="1"/>
</dbReference>
<evidence type="ECO:0000256" key="5">
    <source>
        <dbReference type="ARBA" id="ARBA00022679"/>
    </source>
</evidence>
<proteinExistence type="predicted"/>
<dbReference type="Pfam" id="PF02518">
    <property type="entry name" value="HATPase_c"/>
    <property type="match status" value="1"/>
</dbReference>
<dbReference type="GO" id="GO:0016020">
    <property type="term" value="C:membrane"/>
    <property type="evidence" value="ECO:0007669"/>
    <property type="project" value="UniProtKB-SubCell"/>
</dbReference>
<dbReference type="GO" id="GO:0005524">
    <property type="term" value="F:ATP binding"/>
    <property type="evidence" value="ECO:0007669"/>
    <property type="project" value="UniProtKB-KW"/>
</dbReference>
<name>A0A9X1ZMG9_9GAMM</name>
<accession>A0A9X1ZMG9</accession>
<dbReference type="Pfam" id="PF00512">
    <property type="entry name" value="HisKA"/>
    <property type="match status" value="1"/>
</dbReference>
<keyword evidence="7" id="KW-0418">Kinase</keyword>
<evidence type="ECO:0000256" key="1">
    <source>
        <dbReference type="ARBA" id="ARBA00000085"/>
    </source>
</evidence>